<feature type="compositionally biased region" description="Low complexity" evidence="5">
    <location>
        <begin position="35"/>
        <end position="46"/>
    </location>
</feature>
<feature type="transmembrane region" description="Helical" evidence="6">
    <location>
        <begin position="371"/>
        <end position="393"/>
    </location>
</feature>
<dbReference type="RefSeq" id="WP_169625035.1">
    <property type="nucleotide sequence ID" value="NZ_JABBNT010000002.1"/>
</dbReference>
<sequence length="415" mass="44270">MNDFKVQDGERDQMAQDDQDDSVMKADLPVDAPVKSETGGTEATETAAKKSAKKASRKKAAAKKASSKKAAAAPAEQAKPADSGPAPADTGPVPASLQHMPVTLFGAGLGLAGFATAWREIAAVFGWGILLSKLLVGIALGVFGILVILYGIKTLRHFPAVKAEFRHPVTSNFFSAATMTLMILASHLGQAAPMLAEGIWVVAAVINVAISVIIVTFWIGRDCHISHVAPVWFIPVVGNLVIPIVGAPMGYTQLGWMIFAIGLLFWLVLFTVILYRLIFERPLENPQRPSLFILIAPPSLCFVSYVVLKGGLVDGVASMFLGVSIFMLLILLPQIPALMRLPFGISWWSYTFPLAVFSVACTLYADAINHAAASALSVAAIAGVSMITLLVSVQTIRFVMAGRILRPVETPLPKP</sequence>
<evidence type="ECO:0000256" key="5">
    <source>
        <dbReference type="SAM" id="MobiDB-lite"/>
    </source>
</evidence>
<feature type="transmembrane region" description="Helical" evidence="6">
    <location>
        <begin position="257"/>
        <end position="279"/>
    </location>
</feature>
<comment type="subcellular location">
    <subcellularLocation>
        <location evidence="1">Membrane</location>
        <topology evidence="1">Multi-pass membrane protein</topology>
    </subcellularLocation>
</comment>
<evidence type="ECO:0000256" key="4">
    <source>
        <dbReference type="ARBA" id="ARBA00023136"/>
    </source>
</evidence>
<dbReference type="Pfam" id="PF03595">
    <property type="entry name" value="SLAC1"/>
    <property type="match status" value="1"/>
</dbReference>
<dbReference type="GO" id="GO:0046583">
    <property type="term" value="F:monoatomic cation efflux transmembrane transporter activity"/>
    <property type="evidence" value="ECO:0007669"/>
    <property type="project" value="TreeGrafter"/>
</dbReference>
<dbReference type="EMBL" id="JABBNT010000002">
    <property type="protein sequence ID" value="NMM44691.1"/>
    <property type="molecule type" value="Genomic_DNA"/>
</dbReference>
<feature type="transmembrane region" description="Helical" evidence="6">
    <location>
        <begin position="124"/>
        <end position="152"/>
    </location>
</feature>
<evidence type="ECO:0008006" key="9">
    <source>
        <dbReference type="Google" id="ProtNLM"/>
    </source>
</evidence>
<protein>
    <recommendedName>
        <fullName evidence="9">C4-dicarboxylate ABC transporter</fullName>
    </recommendedName>
</protein>
<name>A0A7Y0HEB9_9PROT</name>
<keyword evidence="3 6" id="KW-1133">Transmembrane helix</keyword>
<feature type="compositionally biased region" description="Low complexity" evidence="5">
    <location>
        <begin position="68"/>
        <end position="81"/>
    </location>
</feature>
<proteinExistence type="predicted"/>
<evidence type="ECO:0000256" key="2">
    <source>
        <dbReference type="ARBA" id="ARBA00022692"/>
    </source>
</evidence>
<dbReference type="PANTHER" id="PTHR37955:SF1">
    <property type="entry name" value="DEP DOMAIN-CONTAINING PROTEIN"/>
    <property type="match status" value="1"/>
</dbReference>
<dbReference type="PANTHER" id="PTHR37955">
    <property type="entry name" value="TELLURITE RESISTANCE PROTEIN TEHA"/>
    <property type="match status" value="1"/>
</dbReference>
<evidence type="ECO:0000256" key="6">
    <source>
        <dbReference type="SAM" id="Phobius"/>
    </source>
</evidence>
<reference evidence="7 8" key="1">
    <citation type="submission" date="2020-04" db="EMBL/GenBank/DDBJ databases">
        <title>Rhodospirillaceae bacterium KN72 isolated from deep sea.</title>
        <authorList>
            <person name="Zhang D.-C."/>
        </authorList>
    </citation>
    <scope>NUCLEOTIDE SEQUENCE [LARGE SCALE GENOMIC DNA]</scope>
    <source>
        <strain evidence="7 8">KN72</strain>
    </source>
</reference>
<dbReference type="InterPro" id="IPR004695">
    <property type="entry name" value="SLAC1/Mae1/Ssu1/TehA"/>
</dbReference>
<dbReference type="GO" id="GO:0005886">
    <property type="term" value="C:plasma membrane"/>
    <property type="evidence" value="ECO:0007669"/>
    <property type="project" value="TreeGrafter"/>
</dbReference>
<feature type="transmembrane region" description="Helical" evidence="6">
    <location>
        <begin position="102"/>
        <end position="118"/>
    </location>
</feature>
<feature type="transmembrane region" description="Helical" evidence="6">
    <location>
        <begin position="231"/>
        <end position="251"/>
    </location>
</feature>
<dbReference type="InterPro" id="IPR038665">
    <property type="entry name" value="Voltage-dep_anion_channel_sf"/>
</dbReference>
<feature type="compositionally biased region" description="Basic and acidic residues" evidence="5">
    <location>
        <begin position="1"/>
        <end position="14"/>
    </location>
</feature>
<feature type="transmembrane region" description="Helical" evidence="6">
    <location>
        <begin position="316"/>
        <end position="335"/>
    </location>
</feature>
<evidence type="ECO:0000313" key="8">
    <source>
        <dbReference type="Proteomes" id="UP000539372"/>
    </source>
</evidence>
<feature type="region of interest" description="Disordered" evidence="5">
    <location>
        <begin position="1"/>
        <end position="93"/>
    </location>
</feature>
<feature type="transmembrane region" description="Helical" evidence="6">
    <location>
        <begin position="173"/>
        <end position="192"/>
    </location>
</feature>
<comment type="caution">
    <text evidence="7">The sequence shown here is derived from an EMBL/GenBank/DDBJ whole genome shotgun (WGS) entry which is preliminary data.</text>
</comment>
<evidence type="ECO:0000256" key="3">
    <source>
        <dbReference type="ARBA" id="ARBA00022989"/>
    </source>
</evidence>
<accession>A0A7Y0HEB9</accession>
<dbReference type="InterPro" id="IPR052951">
    <property type="entry name" value="Tellurite_res_ion_channel"/>
</dbReference>
<evidence type="ECO:0000313" key="7">
    <source>
        <dbReference type="EMBL" id="NMM44691.1"/>
    </source>
</evidence>
<keyword evidence="2 6" id="KW-0812">Transmembrane</keyword>
<feature type="transmembrane region" description="Helical" evidence="6">
    <location>
        <begin position="291"/>
        <end position="310"/>
    </location>
</feature>
<dbReference type="AlphaFoldDB" id="A0A7Y0HEB9"/>
<dbReference type="Proteomes" id="UP000539372">
    <property type="component" value="Unassembled WGS sequence"/>
</dbReference>
<dbReference type="Gene3D" id="1.50.10.150">
    <property type="entry name" value="Voltage-dependent anion channel"/>
    <property type="match status" value="1"/>
</dbReference>
<keyword evidence="4 6" id="KW-0472">Membrane</keyword>
<gene>
    <name evidence="7" type="ORF">HH303_09375</name>
</gene>
<organism evidence="7 8">
    <name type="scientific">Pacificispira spongiicola</name>
    <dbReference type="NCBI Taxonomy" id="2729598"/>
    <lineage>
        <taxon>Bacteria</taxon>
        <taxon>Pseudomonadati</taxon>
        <taxon>Pseudomonadota</taxon>
        <taxon>Alphaproteobacteria</taxon>
        <taxon>Rhodospirillales</taxon>
        <taxon>Rhodospirillaceae</taxon>
        <taxon>Pacificispira</taxon>
    </lineage>
</organism>
<feature type="compositionally biased region" description="Basic residues" evidence="5">
    <location>
        <begin position="50"/>
        <end position="67"/>
    </location>
</feature>
<dbReference type="CDD" id="cd09323">
    <property type="entry name" value="TDT_SLAC1_like"/>
    <property type="match status" value="1"/>
</dbReference>
<evidence type="ECO:0000256" key="1">
    <source>
        <dbReference type="ARBA" id="ARBA00004141"/>
    </source>
</evidence>
<feature type="transmembrane region" description="Helical" evidence="6">
    <location>
        <begin position="347"/>
        <end position="365"/>
    </location>
</feature>
<keyword evidence="8" id="KW-1185">Reference proteome</keyword>
<feature type="transmembrane region" description="Helical" evidence="6">
    <location>
        <begin position="198"/>
        <end position="219"/>
    </location>
</feature>